<dbReference type="KEGG" id="nco:AAW31_17200"/>
<reference evidence="3" key="1">
    <citation type="submission" date="2015-05" db="EMBL/GenBank/DDBJ databases">
        <title>Draft genome of Nitrosomonas communis strain Nm2.</title>
        <authorList>
            <person name="Kozlowski J.A."/>
            <person name="Kits K.D."/>
            <person name="Stein L.Y."/>
        </authorList>
    </citation>
    <scope>NUCLEOTIDE SEQUENCE [LARGE SCALE GENOMIC DNA]</scope>
    <source>
        <strain evidence="3">Nm2</strain>
    </source>
</reference>
<evidence type="ECO:0000313" key="4">
    <source>
        <dbReference type="Proteomes" id="UP000324176"/>
    </source>
</evidence>
<protein>
    <submittedName>
        <fullName evidence="1">Uncharacterized protein</fullName>
    </submittedName>
</protein>
<name>A0A0F7KJZ0_9PROT</name>
<evidence type="ECO:0000313" key="1">
    <source>
        <dbReference type="EMBL" id="AKH39162.1"/>
    </source>
</evidence>
<keyword evidence="3" id="KW-1185">Reference proteome</keyword>
<sequence length="102" mass="11644">MEKAEINYEVIGRYHAASKRAKELISKRNELLYTVSYELGNVSSNRYRMIRDESVLAVKQCDFDALQAKLSEAKSINDELIKIIEEINSIAPLAEEPEIRLG</sequence>
<accession>A0A0F7KJZ0</accession>
<dbReference type="AlphaFoldDB" id="A0A0F7KJZ0"/>
<dbReference type="RefSeq" id="WP_046851185.1">
    <property type="nucleotide sequence ID" value="NZ_CP011451.1"/>
</dbReference>
<dbReference type="EMBL" id="VNHT01000108">
    <property type="protein sequence ID" value="TYP72111.1"/>
    <property type="molecule type" value="Genomic_DNA"/>
</dbReference>
<evidence type="ECO:0000313" key="3">
    <source>
        <dbReference type="Proteomes" id="UP000034156"/>
    </source>
</evidence>
<evidence type="ECO:0000313" key="2">
    <source>
        <dbReference type="EMBL" id="TYP72111.1"/>
    </source>
</evidence>
<reference evidence="1 3" key="2">
    <citation type="journal article" date="2016" name="Genome Announc.">
        <title>Genome Sequence of Nitrosomonas communis Strain Nm2, a Mesophilic Ammonia-Oxidizing Bacterium Isolated from Mediterranean Soil.</title>
        <authorList>
            <person name="Kozlowski J.A."/>
            <person name="Kits K.D."/>
            <person name="Stein L.Y."/>
        </authorList>
    </citation>
    <scope>NUCLEOTIDE SEQUENCE [LARGE SCALE GENOMIC DNA]</scope>
    <source>
        <strain evidence="1 3">Nm2</strain>
    </source>
</reference>
<reference evidence="2 4" key="3">
    <citation type="submission" date="2019-07" db="EMBL/GenBank/DDBJ databases">
        <title>Active sludge and wastewater microbial communities from Klosterneuburg, Austria.</title>
        <authorList>
            <person name="Wagner M."/>
        </authorList>
    </citation>
    <scope>NUCLEOTIDE SEQUENCE [LARGE SCALE GENOMIC DNA]</scope>
    <source>
        <strain evidence="2 4">Nm2</strain>
    </source>
</reference>
<dbReference type="Proteomes" id="UP000034156">
    <property type="component" value="Chromosome"/>
</dbReference>
<dbReference type="PATRIC" id="fig|44574.3.peg.4138"/>
<proteinExistence type="predicted"/>
<dbReference type="Proteomes" id="UP000324176">
    <property type="component" value="Unassembled WGS sequence"/>
</dbReference>
<gene>
    <name evidence="1" type="ORF">AAW31_17200</name>
    <name evidence="2" type="ORF">BCL69_11082</name>
</gene>
<dbReference type="EMBL" id="CP011451">
    <property type="protein sequence ID" value="AKH39162.1"/>
    <property type="molecule type" value="Genomic_DNA"/>
</dbReference>
<organism evidence="1 3">
    <name type="scientific">Nitrosomonas communis</name>
    <dbReference type="NCBI Taxonomy" id="44574"/>
    <lineage>
        <taxon>Bacteria</taxon>
        <taxon>Pseudomonadati</taxon>
        <taxon>Pseudomonadota</taxon>
        <taxon>Betaproteobacteria</taxon>
        <taxon>Nitrosomonadales</taxon>
        <taxon>Nitrosomonadaceae</taxon>
        <taxon>Nitrosomonas</taxon>
    </lineage>
</organism>